<dbReference type="InterPro" id="IPR036390">
    <property type="entry name" value="WH_DNA-bd_sf"/>
</dbReference>
<dbReference type="Gene3D" id="1.10.10.10">
    <property type="entry name" value="Winged helix-like DNA-binding domain superfamily/Winged helix DNA-binding domain"/>
    <property type="match status" value="1"/>
</dbReference>
<reference evidence="3 4" key="1">
    <citation type="submission" date="2017-06" db="EMBL/GenBank/DDBJ databases">
        <authorList>
            <person name="Kim H.J."/>
            <person name="Triplett B.A."/>
        </authorList>
    </citation>
    <scope>NUCLEOTIDE SEQUENCE [LARGE SCALE GENOMIC DNA]</scope>
    <source>
        <strain evidence="3 4">DSM 43151</strain>
    </source>
</reference>
<dbReference type="RefSeq" id="WP_143232903.1">
    <property type="nucleotide sequence ID" value="NZ_BOMU01000125.1"/>
</dbReference>
<evidence type="ECO:0000313" key="3">
    <source>
        <dbReference type="EMBL" id="SNT04806.1"/>
    </source>
</evidence>
<feature type="domain" description="HTH marR-type" evidence="2">
    <location>
        <begin position="1"/>
        <end position="39"/>
    </location>
</feature>
<evidence type="ECO:0000259" key="2">
    <source>
        <dbReference type="Pfam" id="PF12802"/>
    </source>
</evidence>
<dbReference type="GO" id="GO:0003700">
    <property type="term" value="F:DNA-binding transcription factor activity"/>
    <property type="evidence" value="ECO:0007669"/>
    <property type="project" value="InterPro"/>
</dbReference>
<name>A0A239JFJ3_9ACTN</name>
<dbReference type="EMBL" id="FZNR01000035">
    <property type="protein sequence ID" value="SNT04806.1"/>
    <property type="molecule type" value="Genomic_DNA"/>
</dbReference>
<feature type="region of interest" description="Disordered" evidence="1">
    <location>
        <begin position="1"/>
        <end position="44"/>
    </location>
</feature>
<proteinExistence type="predicted"/>
<dbReference type="InterPro" id="IPR036388">
    <property type="entry name" value="WH-like_DNA-bd_sf"/>
</dbReference>
<evidence type="ECO:0000313" key="4">
    <source>
        <dbReference type="Proteomes" id="UP000198415"/>
    </source>
</evidence>
<feature type="compositionally biased region" description="Basic and acidic residues" evidence="1">
    <location>
        <begin position="20"/>
        <end position="44"/>
    </location>
</feature>
<keyword evidence="4" id="KW-1185">Reference proteome</keyword>
<dbReference type="Proteomes" id="UP000198415">
    <property type="component" value="Unassembled WGS sequence"/>
</dbReference>
<sequence length="58" mass="6197">MSELGAVLGLAKSSPTGLVDRSERSGLVERGPDPEDSRAVRVEAVDVQRRSDCRESLG</sequence>
<dbReference type="OrthoDB" id="9807800at2"/>
<accession>A0A239JFJ3</accession>
<evidence type="ECO:0000256" key="1">
    <source>
        <dbReference type="SAM" id="MobiDB-lite"/>
    </source>
</evidence>
<dbReference type="InterPro" id="IPR000835">
    <property type="entry name" value="HTH_MarR-typ"/>
</dbReference>
<gene>
    <name evidence="3" type="ORF">SAMN06264365_13522</name>
</gene>
<dbReference type="Pfam" id="PF12802">
    <property type="entry name" value="MarR_2"/>
    <property type="match status" value="1"/>
</dbReference>
<organism evidence="3 4">
    <name type="scientific">Actinoplanes regularis</name>
    <dbReference type="NCBI Taxonomy" id="52697"/>
    <lineage>
        <taxon>Bacteria</taxon>
        <taxon>Bacillati</taxon>
        <taxon>Actinomycetota</taxon>
        <taxon>Actinomycetes</taxon>
        <taxon>Micromonosporales</taxon>
        <taxon>Micromonosporaceae</taxon>
        <taxon>Actinoplanes</taxon>
    </lineage>
</organism>
<dbReference type="AlphaFoldDB" id="A0A239JFJ3"/>
<protein>
    <submittedName>
        <fullName evidence="3">MarR family protein</fullName>
    </submittedName>
</protein>
<dbReference type="SUPFAM" id="SSF46785">
    <property type="entry name" value="Winged helix' DNA-binding domain"/>
    <property type="match status" value="1"/>
</dbReference>